<proteinExistence type="predicted"/>
<comment type="caution">
    <text evidence="2">The sequence shown here is derived from an EMBL/GenBank/DDBJ whole genome shotgun (WGS) entry which is preliminary data.</text>
</comment>
<evidence type="ECO:0000313" key="2">
    <source>
        <dbReference type="EMBL" id="KAL1255384.1"/>
    </source>
</evidence>
<keyword evidence="3" id="KW-1185">Reference proteome</keyword>
<feature type="region of interest" description="Disordered" evidence="1">
    <location>
        <begin position="1"/>
        <end position="35"/>
    </location>
</feature>
<sequence>MKQDYSRTTIYSSKAAEAEKANAGPPEGLFSPLREVTGDSFGVTEREIKQENRKVRGRAGGRPGRLQGLQDCHVCINRH</sequence>
<dbReference type="Proteomes" id="UP001558613">
    <property type="component" value="Unassembled WGS sequence"/>
</dbReference>
<protein>
    <submittedName>
        <fullName evidence="2">Uncharacterized protein</fullName>
    </submittedName>
</protein>
<accession>A0ABR3LUH4</accession>
<dbReference type="EMBL" id="JAYMGO010000019">
    <property type="protein sequence ID" value="KAL1255384.1"/>
    <property type="molecule type" value="Genomic_DNA"/>
</dbReference>
<feature type="compositionally biased region" description="Polar residues" evidence="1">
    <location>
        <begin position="1"/>
        <end position="12"/>
    </location>
</feature>
<gene>
    <name evidence="2" type="ORF">QQF64_013445</name>
</gene>
<organism evidence="2 3">
    <name type="scientific">Cirrhinus molitorella</name>
    <name type="common">mud carp</name>
    <dbReference type="NCBI Taxonomy" id="172907"/>
    <lineage>
        <taxon>Eukaryota</taxon>
        <taxon>Metazoa</taxon>
        <taxon>Chordata</taxon>
        <taxon>Craniata</taxon>
        <taxon>Vertebrata</taxon>
        <taxon>Euteleostomi</taxon>
        <taxon>Actinopterygii</taxon>
        <taxon>Neopterygii</taxon>
        <taxon>Teleostei</taxon>
        <taxon>Ostariophysi</taxon>
        <taxon>Cypriniformes</taxon>
        <taxon>Cyprinidae</taxon>
        <taxon>Labeoninae</taxon>
        <taxon>Labeonini</taxon>
        <taxon>Cirrhinus</taxon>
    </lineage>
</organism>
<reference evidence="2 3" key="1">
    <citation type="submission" date="2023-09" db="EMBL/GenBank/DDBJ databases">
        <authorList>
            <person name="Wang M."/>
        </authorList>
    </citation>
    <scope>NUCLEOTIDE SEQUENCE [LARGE SCALE GENOMIC DNA]</scope>
    <source>
        <strain evidence="2">GT-2023</strain>
        <tissue evidence="2">Liver</tissue>
    </source>
</reference>
<name>A0ABR3LUH4_9TELE</name>
<evidence type="ECO:0000313" key="3">
    <source>
        <dbReference type="Proteomes" id="UP001558613"/>
    </source>
</evidence>
<evidence type="ECO:0000256" key="1">
    <source>
        <dbReference type="SAM" id="MobiDB-lite"/>
    </source>
</evidence>